<accession>A0ABP0X183</accession>
<gene>
    <name evidence="1" type="ORF">CSSPJE1EN1_LOCUS18348</name>
</gene>
<evidence type="ECO:0000313" key="2">
    <source>
        <dbReference type="Proteomes" id="UP001497444"/>
    </source>
</evidence>
<organism evidence="1 2">
    <name type="scientific">Sphagnum jensenii</name>
    <dbReference type="NCBI Taxonomy" id="128206"/>
    <lineage>
        <taxon>Eukaryota</taxon>
        <taxon>Viridiplantae</taxon>
        <taxon>Streptophyta</taxon>
        <taxon>Embryophyta</taxon>
        <taxon>Bryophyta</taxon>
        <taxon>Sphagnophytina</taxon>
        <taxon>Sphagnopsida</taxon>
        <taxon>Sphagnales</taxon>
        <taxon>Sphagnaceae</taxon>
        <taxon>Sphagnum</taxon>
    </lineage>
</organism>
<protein>
    <submittedName>
        <fullName evidence="1">Uncharacterized protein</fullName>
    </submittedName>
</protein>
<dbReference type="Proteomes" id="UP001497444">
    <property type="component" value="Chromosome 5"/>
</dbReference>
<dbReference type="EMBL" id="OZ020100">
    <property type="protein sequence ID" value="CAK9272870.1"/>
    <property type="molecule type" value="Genomic_DNA"/>
</dbReference>
<keyword evidence="2" id="KW-1185">Reference proteome</keyword>
<reference evidence="1" key="1">
    <citation type="submission" date="2024-02" db="EMBL/GenBank/DDBJ databases">
        <authorList>
            <consortium name="ELIXIR-Norway"/>
            <consortium name="Elixir Norway"/>
        </authorList>
    </citation>
    <scope>NUCLEOTIDE SEQUENCE</scope>
</reference>
<sequence>MDEAQAVGFVSVEKSFVGFASGFLVRGGSHAAWIGGWLGGCAARWLRARKRASSFGGSRLRTQVLWRRRVV</sequence>
<name>A0ABP0X183_9BRYO</name>
<evidence type="ECO:0000313" key="1">
    <source>
        <dbReference type="EMBL" id="CAK9272870.1"/>
    </source>
</evidence>
<proteinExistence type="predicted"/>